<accession>A0AAV2FMI8</accession>
<organism evidence="1 2">
    <name type="scientific">Linum trigynum</name>
    <dbReference type="NCBI Taxonomy" id="586398"/>
    <lineage>
        <taxon>Eukaryota</taxon>
        <taxon>Viridiplantae</taxon>
        <taxon>Streptophyta</taxon>
        <taxon>Embryophyta</taxon>
        <taxon>Tracheophyta</taxon>
        <taxon>Spermatophyta</taxon>
        <taxon>Magnoliopsida</taxon>
        <taxon>eudicotyledons</taxon>
        <taxon>Gunneridae</taxon>
        <taxon>Pentapetalae</taxon>
        <taxon>rosids</taxon>
        <taxon>fabids</taxon>
        <taxon>Malpighiales</taxon>
        <taxon>Linaceae</taxon>
        <taxon>Linum</taxon>
    </lineage>
</organism>
<dbReference type="PANTHER" id="PTHR37610">
    <property type="entry name" value="CCHC-TYPE DOMAIN-CONTAINING PROTEIN"/>
    <property type="match status" value="1"/>
</dbReference>
<gene>
    <name evidence="1" type="ORF">LTRI10_LOCUS39693</name>
</gene>
<name>A0AAV2FMI8_9ROSI</name>
<keyword evidence="2" id="KW-1185">Reference proteome</keyword>
<reference evidence="1 2" key="1">
    <citation type="submission" date="2024-04" db="EMBL/GenBank/DDBJ databases">
        <authorList>
            <person name="Fracassetti M."/>
        </authorList>
    </citation>
    <scope>NUCLEOTIDE SEQUENCE [LARGE SCALE GENOMIC DNA]</scope>
</reference>
<proteinExistence type="predicted"/>
<dbReference type="PANTHER" id="PTHR37610:SF77">
    <property type="entry name" value="INTEGRASE CATALYTIC DOMAIN-CONTAINING PROTEIN"/>
    <property type="match status" value="1"/>
</dbReference>
<dbReference type="AlphaFoldDB" id="A0AAV2FMI8"/>
<evidence type="ECO:0000313" key="2">
    <source>
        <dbReference type="Proteomes" id="UP001497516"/>
    </source>
</evidence>
<protein>
    <recommendedName>
        <fullName evidence="3">Retrotransposon Copia-like N-terminal domain-containing protein</fullName>
    </recommendedName>
</protein>
<dbReference type="Pfam" id="PF14223">
    <property type="entry name" value="Retrotran_gag_2"/>
    <property type="match status" value="1"/>
</dbReference>
<dbReference type="Proteomes" id="UP001497516">
    <property type="component" value="Chromosome 7"/>
</dbReference>
<evidence type="ECO:0008006" key="3">
    <source>
        <dbReference type="Google" id="ProtNLM"/>
    </source>
</evidence>
<sequence length="216" mass="24819">MVSEPADSDNVNTRLNSKNYALWEFQFRTFIEGQGFFGFLDGTTTKPLVPPSTQQEVTKWMQSDAKLRSWILKSVDPSIVLGLRLLPTSAEMWTALRDTYATTSVARQFEIEVELGNLYQGDKDIATYYNDAKLLWTEQDLLSAALLSGAVMTRYLHMFSPLFLDCLSLNYCVFGLFYARLCSFVPFQVLAHKVKHRRKFQVNQRSIDDSREETRA</sequence>
<evidence type="ECO:0000313" key="1">
    <source>
        <dbReference type="EMBL" id="CAL1399513.1"/>
    </source>
</evidence>
<dbReference type="EMBL" id="OZ034820">
    <property type="protein sequence ID" value="CAL1399513.1"/>
    <property type="molecule type" value="Genomic_DNA"/>
</dbReference>